<keyword evidence="5 7" id="KW-0906">Nuclear pore complex</keyword>
<evidence type="ECO:0000256" key="4">
    <source>
        <dbReference type="ARBA" id="ARBA00023010"/>
    </source>
</evidence>
<evidence type="ECO:0000313" key="8">
    <source>
        <dbReference type="EMBL" id="OQR94533.1"/>
    </source>
</evidence>
<dbReference type="AlphaFoldDB" id="A0A1V9Z973"/>
<evidence type="ECO:0000256" key="3">
    <source>
        <dbReference type="ARBA" id="ARBA00022927"/>
    </source>
</evidence>
<evidence type="ECO:0000256" key="7">
    <source>
        <dbReference type="RuleBase" id="RU365072"/>
    </source>
</evidence>
<dbReference type="Gene3D" id="1.20.190.50">
    <property type="match status" value="1"/>
</dbReference>
<dbReference type="GO" id="GO:0000973">
    <property type="term" value="P:post-transcriptional tethering of RNA polymerase II gene DNA at nuclear periphery"/>
    <property type="evidence" value="ECO:0007669"/>
    <property type="project" value="TreeGrafter"/>
</dbReference>
<dbReference type="EMBL" id="JNBR01000360">
    <property type="protein sequence ID" value="OQR94533.1"/>
    <property type="molecule type" value="Genomic_DNA"/>
</dbReference>
<evidence type="ECO:0000256" key="1">
    <source>
        <dbReference type="ARBA" id="ARBA00022448"/>
    </source>
</evidence>
<organism evidence="8 9">
    <name type="scientific">Achlya hypogyna</name>
    <name type="common">Oomycete</name>
    <name type="synonym">Protoachlya hypogyna</name>
    <dbReference type="NCBI Taxonomy" id="1202772"/>
    <lineage>
        <taxon>Eukaryota</taxon>
        <taxon>Sar</taxon>
        <taxon>Stramenopiles</taxon>
        <taxon>Oomycota</taxon>
        <taxon>Saprolegniomycetes</taxon>
        <taxon>Saprolegniales</taxon>
        <taxon>Achlyaceae</taxon>
        <taxon>Achlya</taxon>
    </lineage>
</organism>
<comment type="caution">
    <text evidence="8">The sequence shown here is derived from an EMBL/GenBank/DDBJ whole genome shotgun (WGS) entry which is preliminary data.</text>
</comment>
<keyword evidence="4 7" id="KW-0811">Translocation</keyword>
<dbReference type="InterPro" id="IPR007252">
    <property type="entry name" value="Nup84/Nup107"/>
</dbReference>
<keyword evidence="3" id="KW-0653">Protein transport</keyword>
<keyword evidence="2" id="KW-0509">mRNA transport</keyword>
<name>A0A1V9Z973_ACHHY</name>
<protein>
    <recommendedName>
        <fullName evidence="7">Nuclear pore complex protein</fullName>
    </recommendedName>
</protein>
<dbReference type="GO" id="GO:0006406">
    <property type="term" value="P:mRNA export from nucleus"/>
    <property type="evidence" value="ECO:0007669"/>
    <property type="project" value="TreeGrafter"/>
</dbReference>
<comment type="similarity">
    <text evidence="7">Belongs to the nucleoporin Nup84/Nup107 family.</text>
</comment>
<dbReference type="GO" id="GO:0017056">
    <property type="term" value="F:structural constituent of nuclear pore"/>
    <property type="evidence" value="ECO:0007669"/>
    <property type="project" value="UniProtKB-UniRule"/>
</dbReference>
<evidence type="ECO:0000256" key="5">
    <source>
        <dbReference type="ARBA" id="ARBA00023132"/>
    </source>
</evidence>
<dbReference type="Gene3D" id="1.10.3450.20">
    <property type="match status" value="1"/>
</dbReference>
<evidence type="ECO:0000256" key="6">
    <source>
        <dbReference type="ARBA" id="ARBA00023242"/>
    </source>
</evidence>
<evidence type="ECO:0000313" key="9">
    <source>
        <dbReference type="Proteomes" id="UP000243579"/>
    </source>
</evidence>
<gene>
    <name evidence="8" type="ORF">ACHHYP_01148</name>
</gene>
<dbReference type="Pfam" id="PF04121">
    <property type="entry name" value="Nup84_Nup100"/>
    <property type="match status" value="1"/>
</dbReference>
<proteinExistence type="inferred from homology"/>
<dbReference type="GO" id="GO:0031965">
    <property type="term" value="C:nuclear membrane"/>
    <property type="evidence" value="ECO:0007669"/>
    <property type="project" value="UniProtKB-SubCell"/>
</dbReference>
<dbReference type="GO" id="GO:0031080">
    <property type="term" value="C:nuclear pore outer ring"/>
    <property type="evidence" value="ECO:0007669"/>
    <property type="project" value="TreeGrafter"/>
</dbReference>
<keyword evidence="6 7" id="KW-0539">Nucleus</keyword>
<keyword evidence="7" id="KW-0472">Membrane</keyword>
<comment type="subunit">
    <text evidence="7">Part of the nuclear pore complex (NPC).</text>
</comment>
<keyword evidence="9" id="KW-1185">Reference proteome</keyword>
<keyword evidence="1 7" id="KW-0813">Transport</keyword>
<dbReference type="PANTHER" id="PTHR13003:SF2">
    <property type="entry name" value="NUCLEAR PORE COMPLEX PROTEIN NUP107"/>
    <property type="match status" value="1"/>
</dbReference>
<dbReference type="PANTHER" id="PTHR13003">
    <property type="entry name" value="NUP107-RELATED"/>
    <property type="match status" value="1"/>
</dbReference>
<evidence type="ECO:0000256" key="2">
    <source>
        <dbReference type="ARBA" id="ARBA00022816"/>
    </source>
</evidence>
<dbReference type="STRING" id="1202772.A0A1V9Z973"/>
<comment type="subcellular location">
    <subcellularLocation>
        <location evidence="7">Nucleus</location>
        <location evidence="7">Nuclear pore complex</location>
    </subcellularLocation>
    <subcellularLocation>
        <location evidence="7">Nucleus membrane</location>
    </subcellularLocation>
</comment>
<sequence length="982" mass="107765">MAQRTSDLILAAESSLAFLAQLHEEEETNIGVSSAEDVDMVSYEPIATTTASRAAQASALLDALESTSVEKSVKKGLAHVKVQFPDRFVEYVDVDPAATTIGAVLYQAYAKRQPSSKETPRLVGLFQGQEVPSDWFLLDCGLALEGTLHLTVPSNQPKSVMRPYDNATISSISNAYNTPSENEWSADASVAFQRAAWADHQVRPEEAAFASALEQLYTKLEMVDDPNLLFQQVLTEYIDILQNEIEARIKTGSVATTPVPFSLTHGFTGPNCVVDPTDELRNERNTWRLFFELRELSIHKKAELSVLAPGELPVTAASTELDAIAALENRQQLFALQKTVLKWLEAVAAEDVVATKESRHMYGRTLQALQRHRRASVVGAMDPDGPLREGDSYLDADDVEDDLELLQSVWRLLRAGQAREAADLCIQLGQPWRAASLSGGEISGACEGDDGVSRWGNPFRMLWKQMCWQLAEAQTGANVHKTTSLDAREVERVIYAALSGHARALLASPTCASWEDHVWGLLKAVVGYQEDAAILHLHELKAQSTHLLLEQTKEHMRLYHAFMAQAKPVVGHLVGDIDALFAEVAASASDTVRAQAAHPHRRIQAKLVSSRVDAIVSEVLAGLVASAMEPFSWDLALDSPAPATPPQLLRFGAHFVLFMAATHEDFDETAGHSVLKAYLRHLVQHGQYKLVALYASRLPEAGRREVYTQCLMAVPHAASACLAAIEPFCPPTLFAQVTKAAAERTIAAATSDARRIHALQLLCYDRAHRAEAIVQANRLARQLVAEDKQAGLKALFAALPEDSLAVVHDLAFGPRAAELHTQLREHLAWKSFLDATEAYDAWRAVVVGLSPASCFSEEEAAVKDVLFRASVALAAVQDVLHFEHGWLTGCDAVRAQCLPFLVFHAHRVQMETIAIVDSLRHYPEAAVEDLRRSLAADALRLADLVADEHYKVYRSLSQEQTQHLLGLLQQSALVLVKSAPLH</sequence>
<accession>A0A1V9Z973</accession>
<reference evidence="8 9" key="1">
    <citation type="journal article" date="2014" name="Genome Biol. Evol.">
        <title>The secreted proteins of Achlya hypogyna and Thraustotheca clavata identify the ancestral oomycete secretome and reveal gene acquisitions by horizontal gene transfer.</title>
        <authorList>
            <person name="Misner I."/>
            <person name="Blouin N."/>
            <person name="Leonard G."/>
            <person name="Richards T.A."/>
            <person name="Lane C.E."/>
        </authorList>
    </citation>
    <scope>NUCLEOTIDE SEQUENCE [LARGE SCALE GENOMIC DNA]</scope>
    <source>
        <strain evidence="8 9">ATCC 48635</strain>
    </source>
</reference>
<dbReference type="GO" id="GO:0006606">
    <property type="term" value="P:protein import into nucleus"/>
    <property type="evidence" value="ECO:0007669"/>
    <property type="project" value="TreeGrafter"/>
</dbReference>
<comment type="function">
    <text evidence="7">Functions as a component of the nuclear pore complex (NPC).</text>
</comment>
<dbReference type="Proteomes" id="UP000243579">
    <property type="component" value="Unassembled WGS sequence"/>
</dbReference>
<dbReference type="OrthoDB" id="3098at2759"/>